<evidence type="ECO:0000313" key="6">
    <source>
        <dbReference type="EMBL" id="KAK5990422.1"/>
    </source>
</evidence>
<feature type="compositionally biased region" description="Basic residues" evidence="5">
    <location>
        <begin position="53"/>
        <end position="64"/>
    </location>
</feature>
<sequence>MGSQKQDELTVLVTGFAQRRAALPGPVPRQPFLRDRKGSPGLPPTPPGQRPPLPKRRRRRRRRDHPPVRILVHPEPIHVNYETVRKLVPSFWDDPRGGPTDYDFVIHIGMAGPRPVYQIEHRGHRTGYKSKDVDGLLLEDEQEGMHGEDWIWHGLPEEITTDLDIIDVHDRWQDHSSKDMDLRISEDPGHYLCDFIYYSSLAHLYKQNRERKVIFLHVPADSSERSIAQGRDLAINLIRSIAESEVARKKK</sequence>
<keyword evidence="3" id="KW-0378">Hydrolase</keyword>
<evidence type="ECO:0000256" key="3">
    <source>
        <dbReference type="ARBA" id="ARBA00022801"/>
    </source>
</evidence>
<dbReference type="PANTHER" id="PTHR23402:SF1">
    <property type="entry name" value="PYROGLUTAMYL-PEPTIDASE I"/>
    <property type="match status" value="1"/>
</dbReference>
<keyword evidence="4" id="KW-0788">Thiol protease</keyword>
<dbReference type="Proteomes" id="UP001338125">
    <property type="component" value="Unassembled WGS sequence"/>
</dbReference>
<evidence type="ECO:0000256" key="2">
    <source>
        <dbReference type="ARBA" id="ARBA00022670"/>
    </source>
</evidence>
<keyword evidence="7" id="KW-1185">Reference proteome</keyword>
<protein>
    <submittedName>
        <fullName evidence="6">Pyroglutamyl-peptidase 1</fullName>
    </submittedName>
</protein>
<comment type="caution">
    <text evidence="6">The sequence shown here is derived from an EMBL/GenBank/DDBJ whole genome shotgun (WGS) entry which is preliminary data.</text>
</comment>
<dbReference type="InterPro" id="IPR016125">
    <property type="entry name" value="Peptidase_C15-like"/>
</dbReference>
<evidence type="ECO:0000256" key="1">
    <source>
        <dbReference type="ARBA" id="ARBA00006641"/>
    </source>
</evidence>
<accession>A0ABR0SEZ2</accession>
<dbReference type="PANTHER" id="PTHR23402">
    <property type="entry name" value="PROTEASE FAMILY C15 PYROGLUTAMYL-PEPTIDASE I-RELATED"/>
    <property type="match status" value="1"/>
</dbReference>
<comment type="similarity">
    <text evidence="1">Belongs to the peptidase C15 family.</text>
</comment>
<reference evidence="6 7" key="1">
    <citation type="submission" date="2024-01" db="EMBL/GenBank/DDBJ databases">
        <title>Complete genome of Cladobotryum mycophilum ATHUM6906.</title>
        <authorList>
            <person name="Christinaki A.C."/>
            <person name="Myridakis A.I."/>
            <person name="Kouvelis V.N."/>
        </authorList>
    </citation>
    <scope>NUCLEOTIDE SEQUENCE [LARGE SCALE GENOMIC DNA]</scope>
    <source>
        <strain evidence="6 7">ATHUM6906</strain>
    </source>
</reference>
<feature type="compositionally biased region" description="Pro residues" evidence="5">
    <location>
        <begin position="41"/>
        <end position="52"/>
    </location>
</feature>
<keyword evidence="2" id="KW-0645">Protease</keyword>
<feature type="region of interest" description="Disordered" evidence="5">
    <location>
        <begin position="22"/>
        <end position="68"/>
    </location>
</feature>
<dbReference type="InterPro" id="IPR036440">
    <property type="entry name" value="Peptidase_C15-like_sf"/>
</dbReference>
<dbReference type="Gene3D" id="3.40.630.20">
    <property type="entry name" value="Peptidase C15, pyroglutamyl peptidase I-like"/>
    <property type="match status" value="1"/>
</dbReference>
<dbReference type="EMBL" id="JAVFKD010000014">
    <property type="protein sequence ID" value="KAK5990422.1"/>
    <property type="molecule type" value="Genomic_DNA"/>
</dbReference>
<name>A0ABR0SEZ2_9HYPO</name>
<evidence type="ECO:0000256" key="4">
    <source>
        <dbReference type="ARBA" id="ARBA00022807"/>
    </source>
</evidence>
<evidence type="ECO:0000256" key="5">
    <source>
        <dbReference type="SAM" id="MobiDB-lite"/>
    </source>
</evidence>
<dbReference type="SUPFAM" id="SSF53182">
    <property type="entry name" value="Pyrrolidone carboxyl peptidase (pyroglutamate aminopeptidase)"/>
    <property type="match status" value="1"/>
</dbReference>
<organism evidence="6 7">
    <name type="scientific">Cladobotryum mycophilum</name>
    <dbReference type="NCBI Taxonomy" id="491253"/>
    <lineage>
        <taxon>Eukaryota</taxon>
        <taxon>Fungi</taxon>
        <taxon>Dikarya</taxon>
        <taxon>Ascomycota</taxon>
        <taxon>Pezizomycotina</taxon>
        <taxon>Sordariomycetes</taxon>
        <taxon>Hypocreomycetidae</taxon>
        <taxon>Hypocreales</taxon>
        <taxon>Hypocreaceae</taxon>
        <taxon>Cladobotryum</taxon>
    </lineage>
</organism>
<evidence type="ECO:0000313" key="7">
    <source>
        <dbReference type="Proteomes" id="UP001338125"/>
    </source>
</evidence>
<proteinExistence type="inferred from homology"/>
<gene>
    <name evidence="6" type="ORF">PT974_08690</name>
</gene>